<dbReference type="InterPro" id="IPR036259">
    <property type="entry name" value="MFS_trans_sf"/>
</dbReference>
<reference evidence="6 7" key="1">
    <citation type="submission" date="2019-08" db="EMBL/GenBank/DDBJ databases">
        <title>The genome sequence of a newly discovered highly antifungal drug resistant Aspergillus species, Aspergillus tanneri NIH 1004.</title>
        <authorList>
            <person name="Mounaud S."/>
            <person name="Singh I."/>
            <person name="Joardar V."/>
            <person name="Pakala S."/>
            <person name="Pakala S."/>
            <person name="Venepally P."/>
            <person name="Chung J.K."/>
            <person name="Losada L."/>
            <person name="Nierman W.C."/>
        </authorList>
    </citation>
    <scope>NUCLEOTIDE SEQUENCE [LARGE SCALE GENOMIC DNA]</scope>
    <source>
        <strain evidence="6 7">NIH1004</strain>
    </source>
</reference>
<keyword evidence="4 5" id="KW-0472">Membrane</keyword>
<feature type="transmembrane region" description="Helical" evidence="5">
    <location>
        <begin position="211"/>
        <end position="230"/>
    </location>
</feature>
<dbReference type="PANTHER" id="PTHR23501:SF55">
    <property type="entry name" value="SIDEROPHORE IRON TRANSPORTER, PUTATIVE (AFU_ORTHOLOGUE AFUA_3G03440)-RELATED"/>
    <property type="match status" value="1"/>
</dbReference>
<dbReference type="AlphaFoldDB" id="A0A5M9MDT6"/>
<keyword evidence="3 5" id="KW-1133">Transmembrane helix</keyword>
<gene>
    <name evidence="6" type="ORF">ATNIH1004_009355</name>
</gene>
<evidence type="ECO:0000256" key="3">
    <source>
        <dbReference type="ARBA" id="ARBA00022989"/>
    </source>
</evidence>
<evidence type="ECO:0000313" key="6">
    <source>
        <dbReference type="EMBL" id="KAA8645138.1"/>
    </source>
</evidence>
<feature type="transmembrane region" description="Helical" evidence="5">
    <location>
        <begin position="151"/>
        <end position="177"/>
    </location>
</feature>
<dbReference type="GeneID" id="54332057"/>
<feature type="transmembrane region" description="Helical" evidence="5">
    <location>
        <begin position="183"/>
        <end position="204"/>
    </location>
</feature>
<evidence type="ECO:0000256" key="4">
    <source>
        <dbReference type="ARBA" id="ARBA00023136"/>
    </source>
</evidence>
<proteinExistence type="predicted"/>
<name>A0A5M9MDT6_9EURO</name>
<feature type="transmembrane region" description="Helical" evidence="5">
    <location>
        <begin position="277"/>
        <end position="297"/>
    </location>
</feature>
<feature type="transmembrane region" description="Helical" evidence="5">
    <location>
        <begin position="36"/>
        <end position="60"/>
    </location>
</feature>
<feature type="transmembrane region" description="Helical" evidence="5">
    <location>
        <begin position="12"/>
        <end position="30"/>
    </location>
</feature>
<comment type="subcellular location">
    <subcellularLocation>
        <location evidence="1">Membrane</location>
        <topology evidence="1">Multi-pass membrane protein</topology>
    </subcellularLocation>
</comment>
<dbReference type="GO" id="GO:0005886">
    <property type="term" value="C:plasma membrane"/>
    <property type="evidence" value="ECO:0007669"/>
    <property type="project" value="TreeGrafter"/>
</dbReference>
<evidence type="ECO:0000313" key="7">
    <source>
        <dbReference type="Proteomes" id="UP000324241"/>
    </source>
</evidence>
<feature type="transmembrane region" description="Helical" evidence="5">
    <location>
        <begin position="236"/>
        <end position="257"/>
    </location>
</feature>
<keyword evidence="2 5" id="KW-0812">Transmembrane</keyword>
<dbReference type="VEuPathDB" id="FungiDB:EYZ11_003880"/>
<feature type="transmembrane region" description="Helical" evidence="5">
    <location>
        <begin position="72"/>
        <end position="90"/>
    </location>
</feature>
<protein>
    <recommendedName>
        <fullName evidence="8">Major facilitator superfamily (MFS) profile domain-containing protein</fullName>
    </recommendedName>
</protein>
<dbReference type="Pfam" id="PF07690">
    <property type="entry name" value="MFS_1"/>
    <property type="match status" value="1"/>
</dbReference>
<dbReference type="InterPro" id="IPR011701">
    <property type="entry name" value="MFS"/>
</dbReference>
<accession>A0A5M9MDT6</accession>
<dbReference type="EMBL" id="QUQM01000006">
    <property type="protein sequence ID" value="KAA8645138.1"/>
    <property type="molecule type" value="Genomic_DNA"/>
</dbReference>
<dbReference type="OrthoDB" id="4078873at2759"/>
<organism evidence="6 7">
    <name type="scientific">Aspergillus tanneri</name>
    <dbReference type="NCBI Taxonomy" id="1220188"/>
    <lineage>
        <taxon>Eukaryota</taxon>
        <taxon>Fungi</taxon>
        <taxon>Dikarya</taxon>
        <taxon>Ascomycota</taxon>
        <taxon>Pezizomycotina</taxon>
        <taxon>Eurotiomycetes</taxon>
        <taxon>Eurotiomycetidae</taxon>
        <taxon>Eurotiales</taxon>
        <taxon>Aspergillaceae</taxon>
        <taxon>Aspergillus</taxon>
        <taxon>Aspergillus subgen. Circumdati</taxon>
    </lineage>
</organism>
<feature type="transmembrane region" description="Helical" evidence="5">
    <location>
        <begin position="351"/>
        <end position="369"/>
    </location>
</feature>
<feature type="transmembrane region" description="Helical" evidence="5">
    <location>
        <begin position="102"/>
        <end position="122"/>
    </location>
</feature>
<dbReference type="PANTHER" id="PTHR23501">
    <property type="entry name" value="MAJOR FACILITATOR SUPERFAMILY"/>
    <property type="match status" value="1"/>
</dbReference>
<dbReference type="Gene3D" id="1.20.1250.20">
    <property type="entry name" value="MFS general substrate transporter like domains"/>
    <property type="match status" value="1"/>
</dbReference>
<dbReference type="Proteomes" id="UP000324241">
    <property type="component" value="Unassembled WGS sequence"/>
</dbReference>
<evidence type="ECO:0000256" key="2">
    <source>
        <dbReference type="ARBA" id="ARBA00022692"/>
    </source>
</evidence>
<comment type="caution">
    <text evidence="6">The sequence shown here is derived from an EMBL/GenBank/DDBJ whole genome shotgun (WGS) entry which is preliminary data.</text>
</comment>
<evidence type="ECO:0008006" key="8">
    <source>
        <dbReference type="Google" id="ProtNLM"/>
    </source>
</evidence>
<dbReference type="RefSeq" id="XP_033424499.1">
    <property type="nucleotide sequence ID" value="XM_033573947.1"/>
</dbReference>
<dbReference type="GO" id="GO:0022857">
    <property type="term" value="F:transmembrane transporter activity"/>
    <property type="evidence" value="ECO:0007669"/>
    <property type="project" value="InterPro"/>
</dbReference>
<dbReference type="PROSITE" id="PS51257">
    <property type="entry name" value="PROKAR_LIPOPROTEIN"/>
    <property type="match status" value="1"/>
</dbReference>
<evidence type="ECO:0000256" key="1">
    <source>
        <dbReference type="ARBA" id="ARBA00004141"/>
    </source>
</evidence>
<evidence type="ECO:0000256" key="5">
    <source>
        <dbReference type="SAM" id="Phobius"/>
    </source>
</evidence>
<dbReference type="SUPFAM" id="SSF103473">
    <property type="entry name" value="MFS general substrate transporter"/>
    <property type="match status" value="1"/>
</dbReference>
<sequence length="385" mass="42283">MPVAKILNLWDRTVALTTMLAVSIIGLILMACCNDITTYCVAQAFITVGFTGLIFCIDVLTADTSTVRDRALAFAFTSSPYIIMSFAGAPLSDSFNKSNWRWAYGTIAILLPTVTVPLIVIWRFARKKAQQKEALFPVTEKRSWFESIKYYIIEFDMIGILLLIAGLSLFLLAFVLAGSQEGYVTAIGNLISPLWLIGVGWLVRITGHLKWLLLCAIPVYMLAVGLMIHFRSPGHSIGFICLCEVLIGLGSGTIVALEQTAVLAASEHNDYASMLALLGLCGNIGGAIGNSISGAIWTNTLPNKLREFLPDETRPRWNEIYESLTVQLSFEVGSATRISVQRAYAISQRNMLIAGISIMAVTIAWVLLIKDIRVKGMNNMKGRLF</sequence>